<comment type="similarity">
    <text evidence="7">Belongs to the binding-protein-dependent transport system permease family.</text>
</comment>
<keyword evidence="11" id="KW-1185">Reference proteome</keyword>
<evidence type="ECO:0000256" key="3">
    <source>
        <dbReference type="ARBA" id="ARBA00022475"/>
    </source>
</evidence>
<sequence>MTATTEVAAAVPLAAPPTSPDPRKPRLRRGGGGTFDRRPGFLTYGILGVLLLINVYPLWWSVVVGSRNNQALSSDWPPLLPGGNFWINVGEVMDSIPFWKALGNSLIISGVITVSVVLFSTLAGYAFAKLKFKGRNGLMVFVITTMAIPTQLGIIPLFILMKQWGWTGEIGAVIVPTLVTAFGVFFMRQYLVDVIPDELIEAARVDGASMIGTFWHVAVPAARPAMAILSLFTFMSAWTDFLWPLLVLDATNPTLQTALSQLQSARYVDFSIVLTGAVLSTLPLLILFFVAGRQLISGIMQGAVKG</sequence>
<accession>A0A2T0VA55</accession>
<evidence type="ECO:0000256" key="7">
    <source>
        <dbReference type="RuleBase" id="RU363032"/>
    </source>
</evidence>
<feature type="transmembrane region" description="Helical" evidence="7">
    <location>
        <begin position="225"/>
        <end position="247"/>
    </location>
</feature>
<evidence type="ECO:0000256" key="1">
    <source>
        <dbReference type="ARBA" id="ARBA00004651"/>
    </source>
</evidence>
<dbReference type="SUPFAM" id="SSF161098">
    <property type="entry name" value="MetI-like"/>
    <property type="match status" value="1"/>
</dbReference>
<feature type="transmembrane region" description="Helical" evidence="7">
    <location>
        <begin position="41"/>
        <end position="59"/>
    </location>
</feature>
<feature type="transmembrane region" description="Helical" evidence="7">
    <location>
        <begin position="106"/>
        <end position="128"/>
    </location>
</feature>
<keyword evidence="3" id="KW-1003">Cell membrane</keyword>
<dbReference type="GO" id="GO:0005886">
    <property type="term" value="C:plasma membrane"/>
    <property type="evidence" value="ECO:0007669"/>
    <property type="project" value="UniProtKB-SubCell"/>
</dbReference>
<feature type="domain" description="ABC transmembrane type-1" evidence="9">
    <location>
        <begin position="102"/>
        <end position="291"/>
    </location>
</feature>
<feature type="region of interest" description="Disordered" evidence="8">
    <location>
        <begin position="1"/>
        <end position="32"/>
    </location>
</feature>
<dbReference type="OrthoDB" id="2063054at2"/>
<comment type="caution">
    <text evidence="10">The sequence shown here is derived from an EMBL/GenBank/DDBJ whole genome shotgun (WGS) entry which is preliminary data.</text>
</comment>
<dbReference type="PANTHER" id="PTHR43744">
    <property type="entry name" value="ABC TRANSPORTER PERMEASE PROTEIN MG189-RELATED-RELATED"/>
    <property type="match status" value="1"/>
</dbReference>
<dbReference type="PANTHER" id="PTHR43744:SF12">
    <property type="entry name" value="ABC TRANSPORTER PERMEASE PROTEIN MG189-RELATED"/>
    <property type="match status" value="1"/>
</dbReference>
<dbReference type="PROSITE" id="PS50928">
    <property type="entry name" value="ABC_TM1"/>
    <property type="match status" value="1"/>
</dbReference>
<dbReference type="GO" id="GO:0055085">
    <property type="term" value="P:transmembrane transport"/>
    <property type="evidence" value="ECO:0007669"/>
    <property type="project" value="InterPro"/>
</dbReference>
<evidence type="ECO:0000313" key="11">
    <source>
        <dbReference type="Proteomes" id="UP000237983"/>
    </source>
</evidence>
<gene>
    <name evidence="10" type="ORF">B0I08_10829</name>
</gene>
<dbReference type="EMBL" id="PVTL01000008">
    <property type="protein sequence ID" value="PRY66948.1"/>
    <property type="molecule type" value="Genomic_DNA"/>
</dbReference>
<evidence type="ECO:0000256" key="8">
    <source>
        <dbReference type="SAM" id="MobiDB-lite"/>
    </source>
</evidence>
<dbReference type="Proteomes" id="UP000237983">
    <property type="component" value="Unassembled WGS sequence"/>
</dbReference>
<dbReference type="Pfam" id="PF00528">
    <property type="entry name" value="BPD_transp_1"/>
    <property type="match status" value="1"/>
</dbReference>
<organism evidence="10 11">
    <name type="scientific">Glaciihabitans tibetensis</name>
    <dbReference type="NCBI Taxonomy" id="1266600"/>
    <lineage>
        <taxon>Bacteria</taxon>
        <taxon>Bacillati</taxon>
        <taxon>Actinomycetota</taxon>
        <taxon>Actinomycetes</taxon>
        <taxon>Micrococcales</taxon>
        <taxon>Microbacteriaceae</taxon>
        <taxon>Glaciihabitans</taxon>
    </lineage>
</organism>
<feature type="transmembrane region" description="Helical" evidence="7">
    <location>
        <begin position="267"/>
        <end position="291"/>
    </location>
</feature>
<evidence type="ECO:0000256" key="6">
    <source>
        <dbReference type="ARBA" id="ARBA00023136"/>
    </source>
</evidence>
<dbReference type="AlphaFoldDB" id="A0A2T0VA55"/>
<feature type="compositionally biased region" description="Low complexity" evidence="8">
    <location>
        <begin position="1"/>
        <end position="13"/>
    </location>
</feature>
<reference evidence="10 11" key="1">
    <citation type="submission" date="2018-03" db="EMBL/GenBank/DDBJ databases">
        <title>Genomic Encyclopedia of Type Strains, Phase III (KMG-III): the genomes of soil and plant-associated and newly described type strains.</title>
        <authorList>
            <person name="Whitman W."/>
        </authorList>
    </citation>
    <scope>NUCLEOTIDE SEQUENCE [LARGE SCALE GENOMIC DNA]</scope>
    <source>
        <strain evidence="10 11">CGMCC 1.12484</strain>
    </source>
</reference>
<evidence type="ECO:0000313" key="10">
    <source>
        <dbReference type="EMBL" id="PRY66948.1"/>
    </source>
</evidence>
<comment type="subcellular location">
    <subcellularLocation>
        <location evidence="1 7">Cell membrane</location>
        <topology evidence="1 7">Multi-pass membrane protein</topology>
    </subcellularLocation>
</comment>
<evidence type="ECO:0000259" key="9">
    <source>
        <dbReference type="PROSITE" id="PS50928"/>
    </source>
</evidence>
<dbReference type="Gene3D" id="1.10.3720.10">
    <property type="entry name" value="MetI-like"/>
    <property type="match status" value="1"/>
</dbReference>
<feature type="transmembrane region" description="Helical" evidence="7">
    <location>
        <begin position="166"/>
        <end position="186"/>
    </location>
</feature>
<dbReference type="InterPro" id="IPR035906">
    <property type="entry name" value="MetI-like_sf"/>
</dbReference>
<keyword evidence="6 7" id="KW-0472">Membrane</keyword>
<dbReference type="CDD" id="cd06261">
    <property type="entry name" value="TM_PBP2"/>
    <property type="match status" value="1"/>
</dbReference>
<dbReference type="InterPro" id="IPR000515">
    <property type="entry name" value="MetI-like"/>
</dbReference>
<feature type="transmembrane region" description="Helical" evidence="7">
    <location>
        <begin position="140"/>
        <end position="160"/>
    </location>
</feature>
<keyword evidence="5 7" id="KW-1133">Transmembrane helix</keyword>
<dbReference type="RefSeq" id="WP_106214013.1">
    <property type="nucleotide sequence ID" value="NZ_PVTL01000008.1"/>
</dbReference>
<evidence type="ECO:0000256" key="2">
    <source>
        <dbReference type="ARBA" id="ARBA00022448"/>
    </source>
</evidence>
<keyword evidence="4 7" id="KW-0812">Transmembrane</keyword>
<name>A0A2T0VA55_9MICO</name>
<protein>
    <submittedName>
        <fullName evidence="10">Cellobiose ABC transporter membrane protein</fullName>
    </submittedName>
</protein>
<evidence type="ECO:0000256" key="5">
    <source>
        <dbReference type="ARBA" id="ARBA00022989"/>
    </source>
</evidence>
<keyword evidence="2 7" id="KW-0813">Transport</keyword>
<evidence type="ECO:0000256" key="4">
    <source>
        <dbReference type="ARBA" id="ARBA00022692"/>
    </source>
</evidence>
<proteinExistence type="inferred from homology"/>